<keyword evidence="2" id="KW-1185">Reference proteome</keyword>
<accession>A0A6G1HM19</accession>
<dbReference type="Proteomes" id="UP000799640">
    <property type="component" value="Unassembled WGS sequence"/>
</dbReference>
<evidence type="ECO:0000313" key="2">
    <source>
        <dbReference type="Proteomes" id="UP000799640"/>
    </source>
</evidence>
<reference evidence="1" key="1">
    <citation type="journal article" date="2020" name="Stud. Mycol.">
        <title>101 Dothideomycetes genomes: a test case for predicting lifestyles and emergence of pathogens.</title>
        <authorList>
            <person name="Haridas S."/>
            <person name="Albert R."/>
            <person name="Binder M."/>
            <person name="Bloem J."/>
            <person name="Labutti K."/>
            <person name="Salamov A."/>
            <person name="Andreopoulos B."/>
            <person name="Baker S."/>
            <person name="Barry K."/>
            <person name="Bills G."/>
            <person name="Bluhm B."/>
            <person name="Cannon C."/>
            <person name="Castanera R."/>
            <person name="Culley D."/>
            <person name="Daum C."/>
            <person name="Ezra D."/>
            <person name="Gonzalez J."/>
            <person name="Henrissat B."/>
            <person name="Kuo A."/>
            <person name="Liang C."/>
            <person name="Lipzen A."/>
            <person name="Lutzoni F."/>
            <person name="Magnuson J."/>
            <person name="Mondo S."/>
            <person name="Nolan M."/>
            <person name="Ohm R."/>
            <person name="Pangilinan J."/>
            <person name="Park H.-J."/>
            <person name="Ramirez L."/>
            <person name="Alfaro M."/>
            <person name="Sun H."/>
            <person name="Tritt A."/>
            <person name="Yoshinaga Y."/>
            <person name="Zwiers L.-H."/>
            <person name="Turgeon B."/>
            <person name="Goodwin S."/>
            <person name="Spatafora J."/>
            <person name="Crous P."/>
            <person name="Grigoriev I."/>
        </authorList>
    </citation>
    <scope>NUCLEOTIDE SEQUENCE</scope>
    <source>
        <strain evidence="1">CBS 262.69</strain>
    </source>
</reference>
<protein>
    <submittedName>
        <fullName evidence="1">Uncharacterized protein</fullName>
    </submittedName>
</protein>
<name>A0A6G1HM19_9PEZI</name>
<organism evidence="1 2">
    <name type="scientific">Trichodelitschia bisporula</name>
    <dbReference type="NCBI Taxonomy" id="703511"/>
    <lineage>
        <taxon>Eukaryota</taxon>
        <taxon>Fungi</taxon>
        <taxon>Dikarya</taxon>
        <taxon>Ascomycota</taxon>
        <taxon>Pezizomycotina</taxon>
        <taxon>Dothideomycetes</taxon>
        <taxon>Dothideomycetes incertae sedis</taxon>
        <taxon>Phaeotrichales</taxon>
        <taxon>Phaeotrichaceae</taxon>
        <taxon>Trichodelitschia</taxon>
    </lineage>
</organism>
<dbReference type="EMBL" id="ML996705">
    <property type="protein sequence ID" value="KAF2396906.1"/>
    <property type="molecule type" value="Genomic_DNA"/>
</dbReference>
<gene>
    <name evidence="1" type="ORF">EJ06DRAFT_177796</name>
</gene>
<proteinExistence type="predicted"/>
<sequence>MRELMQVKTASHPRLHIFHHQSNALGRTPHTEYTNRADGIRRMTLIDLSISMAHRSPIHSALLVRVAIRSAALGVPNCLSIRRPNIVGRLCPNMRGCPGTACCVNSPTWKSIAFA</sequence>
<evidence type="ECO:0000313" key="1">
    <source>
        <dbReference type="EMBL" id="KAF2396906.1"/>
    </source>
</evidence>
<dbReference type="AlphaFoldDB" id="A0A6G1HM19"/>